<keyword evidence="2" id="KW-1185">Reference proteome</keyword>
<evidence type="ECO:0000313" key="2">
    <source>
        <dbReference type="Proteomes" id="UP001209540"/>
    </source>
</evidence>
<proteinExistence type="predicted"/>
<sequence length="70" mass="8128">MPNARASSICRNCNDNQHLSRNHVISCFNLHAFLNVPYVVPDPISFVLNSPPTKRPTPNSNKRYWKYIWS</sequence>
<gene>
    <name evidence="1" type="ORF">BDA99DRAFT_447358</name>
</gene>
<dbReference type="AlphaFoldDB" id="A0AAD5JNL6"/>
<evidence type="ECO:0000313" key="1">
    <source>
        <dbReference type="EMBL" id="KAI9246252.1"/>
    </source>
</evidence>
<dbReference type="Proteomes" id="UP001209540">
    <property type="component" value="Unassembled WGS sequence"/>
</dbReference>
<dbReference type="EMBL" id="JAIXMP010000047">
    <property type="protein sequence ID" value="KAI9246252.1"/>
    <property type="molecule type" value="Genomic_DNA"/>
</dbReference>
<name>A0AAD5JNL6_9FUNG</name>
<accession>A0AAD5JNL6</accession>
<comment type="caution">
    <text evidence="1">The sequence shown here is derived from an EMBL/GenBank/DDBJ whole genome shotgun (WGS) entry which is preliminary data.</text>
</comment>
<reference evidence="1" key="2">
    <citation type="submission" date="2023-02" db="EMBL/GenBank/DDBJ databases">
        <authorList>
            <consortium name="DOE Joint Genome Institute"/>
            <person name="Mondo S.J."/>
            <person name="Chang Y."/>
            <person name="Wang Y."/>
            <person name="Ahrendt S."/>
            <person name="Andreopoulos W."/>
            <person name="Barry K."/>
            <person name="Beard J."/>
            <person name="Benny G.L."/>
            <person name="Blankenship S."/>
            <person name="Bonito G."/>
            <person name="Cuomo C."/>
            <person name="Desiro A."/>
            <person name="Gervers K.A."/>
            <person name="Hundley H."/>
            <person name="Kuo A."/>
            <person name="LaButti K."/>
            <person name="Lang B.F."/>
            <person name="Lipzen A."/>
            <person name="O'Donnell K."/>
            <person name="Pangilinan J."/>
            <person name="Reynolds N."/>
            <person name="Sandor L."/>
            <person name="Smith M.W."/>
            <person name="Tsang A."/>
            <person name="Grigoriev I.V."/>
            <person name="Stajich J.E."/>
            <person name="Spatafora J.W."/>
        </authorList>
    </citation>
    <scope>NUCLEOTIDE SEQUENCE</scope>
    <source>
        <strain evidence="1">RSA 2281</strain>
    </source>
</reference>
<protein>
    <submittedName>
        <fullName evidence="1">Uncharacterized protein</fullName>
    </submittedName>
</protein>
<reference evidence="1" key="1">
    <citation type="journal article" date="2022" name="IScience">
        <title>Evolution of zygomycete secretomes and the origins of terrestrial fungal ecologies.</title>
        <authorList>
            <person name="Chang Y."/>
            <person name="Wang Y."/>
            <person name="Mondo S."/>
            <person name="Ahrendt S."/>
            <person name="Andreopoulos W."/>
            <person name="Barry K."/>
            <person name="Beard J."/>
            <person name="Benny G.L."/>
            <person name="Blankenship S."/>
            <person name="Bonito G."/>
            <person name="Cuomo C."/>
            <person name="Desiro A."/>
            <person name="Gervers K.A."/>
            <person name="Hundley H."/>
            <person name="Kuo A."/>
            <person name="LaButti K."/>
            <person name="Lang B.F."/>
            <person name="Lipzen A."/>
            <person name="O'Donnell K."/>
            <person name="Pangilinan J."/>
            <person name="Reynolds N."/>
            <person name="Sandor L."/>
            <person name="Smith M.E."/>
            <person name="Tsang A."/>
            <person name="Grigoriev I.V."/>
            <person name="Stajich J.E."/>
            <person name="Spatafora J.W."/>
        </authorList>
    </citation>
    <scope>NUCLEOTIDE SEQUENCE</scope>
    <source>
        <strain evidence="1">RSA 2281</strain>
    </source>
</reference>
<organism evidence="1 2">
    <name type="scientific">Phascolomyces articulosus</name>
    <dbReference type="NCBI Taxonomy" id="60185"/>
    <lineage>
        <taxon>Eukaryota</taxon>
        <taxon>Fungi</taxon>
        <taxon>Fungi incertae sedis</taxon>
        <taxon>Mucoromycota</taxon>
        <taxon>Mucoromycotina</taxon>
        <taxon>Mucoromycetes</taxon>
        <taxon>Mucorales</taxon>
        <taxon>Lichtheimiaceae</taxon>
        <taxon>Phascolomyces</taxon>
    </lineage>
</organism>